<dbReference type="EMBL" id="AP024238">
    <property type="protein sequence ID" value="BCO26583.1"/>
    <property type="molecule type" value="Genomic_DNA"/>
</dbReference>
<organism evidence="1 2">
    <name type="scientific">Rhodoferax lithotrophicus</name>
    <dbReference type="NCBI Taxonomy" id="2798804"/>
    <lineage>
        <taxon>Bacteria</taxon>
        <taxon>Pseudomonadati</taxon>
        <taxon>Pseudomonadota</taxon>
        <taxon>Betaproteobacteria</taxon>
        <taxon>Burkholderiales</taxon>
        <taxon>Comamonadaceae</taxon>
        <taxon>Rhodoferax</taxon>
    </lineage>
</organism>
<protein>
    <submittedName>
        <fullName evidence="1">Uncharacterized protein</fullName>
    </submittedName>
</protein>
<evidence type="ECO:0000313" key="2">
    <source>
        <dbReference type="Proteomes" id="UP000824366"/>
    </source>
</evidence>
<evidence type="ECO:0000313" key="1">
    <source>
        <dbReference type="EMBL" id="BCO26583.1"/>
    </source>
</evidence>
<name>A0ABM7MK79_9BURK</name>
<gene>
    <name evidence="1" type="ORF">MIZ03_1466</name>
</gene>
<keyword evidence="2" id="KW-1185">Reference proteome</keyword>
<sequence>MIAKLLQRQFDVFFDRSFICDAQLGMPPSWTAVLASVKSPTG</sequence>
<accession>A0ABM7MK79</accession>
<proteinExistence type="predicted"/>
<reference evidence="1 2" key="1">
    <citation type="journal article" date="2021" name="Microbiol. Spectr.">
        <title>A Single Bacterium Capable of Oxidation and Reduction of Iron at Circumneutral pH.</title>
        <authorList>
            <person name="Kato S."/>
            <person name="Ohkuma M."/>
        </authorList>
    </citation>
    <scope>NUCLEOTIDE SEQUENCE [LARGE SCALE GENOMIC DNA]</scope>
    <source>
        <strain evidence="1 2">MIZ03</strain>
    </source>
</reference>
<dbReference type="Proteomes" id="UP000824366">
    <property type="component" value="Chromosome"/>
</dbReference>